<gene>
    <name evidence="1" type="ORF">FLACOL_01496</name>
</gene>
<dbReference type="AlphaFoldDB" id="A0A2N9PB05"/>
<dbReference type="Proteomes" id="UP000238180">
    <property type="component" value="Unassembled WGS sequence"/>
</dbReference>
<dbReference type="PROSITE" id="PS51257">
    <property type="entry name" value="PROKAR_LIPOPROTEIN"/>
    <property type="match status" value="1"/>
</dbReference>
<dbReference type="RefSeq" id="WP_105196176.1">
    <property type="nucleotide sequence ID" value="NZ_OLKH01000085.1"/>
</dbReference>
<name>A0A2N9PB05_9FLAO</name>
<dbReference type="EMBL" id="OLKH01000085">
    <property type="protein sequence ID" value="SPE77501.1"/>
    <property type="molecule type" value="Genomic_DNA"/>
</dbReference>
<reference evidence="1 2" key="1">
    <citation type="submission" date="2018-02" db="EMBL/GenBank/DDBJ databases">
        <authorList>
            <person name="Cohen D.B."/>
            <person name="Kent A.D."/>
        </authorList>
    </citation>
    <scope>NUCLEOTIDE SEQUENCE [LARGE SCALE GENOMIC DNA]</scope>
    <source>
        <strain evidence="1">CIP109753</strain>
    </source>
</reference>
<sequence>MKTLYTLLIGLVLLSCSKKSEDETVKIFRFLEFENDVLLPNINESELTFLAIDFDKKIEDWEIKLSNGKEDFPTGINRIETTMYGWTNGDKIAQRIYLRIPKLEYGDYTVSIKNKKTNQIYTDVFLVRNKVFRGLKSVDSTTYSIIYDTPDYLYFQNTTNSITNDPYSNTVKQVFLENKTTMVSYSINFQVINNTIAFTIPKTIPQGIYYFSIKYTNGIANYHEKDIVILEQQLPQINSINKSVFNSGEELKLEGINFRYKIATGILPFDGLSNVQTGTYLVFKDIKNEYNLSCGIYENNNQDYNDISSSETKLLYKIPPLSKASIFTDANKTYFDGEVYVKSGPYKSNPIKVKVVY</sequence>
<organism evidence="1 2">
    <name type="scientific">Flavobacterium columnare</name>
    <dbReference type="NCBI Taxonomy" id="996"/>
    <lineage>
        <taxon>Bacteria</taxon>
        <taxon>Pseudomonadati</taxon>
        <taxon>Bacteroidota</taxon>
        <taxon>Flavobacteriia</taxon>
        <taxon>Flavobacteriales</taxon>
        <taxon>Flavobacteriaceae</taxon>
        <taxon>Flavobacterium</taxon>
    </lineage>
</organism>
<accession>A0A2N9PB05</accession>
<evidence type="ECO:0000313" key="2">
    <source>
        <dbReference type="Proteomes" id="UP000238180"/>
    </source>
</evidence>
<proteinExistence type="predicted"/>
<protein>
    <submittedName>
        <fullName evidence="1">Uncharacterized protein</fullName>
    </submittedName>
</protein>
<evidence type="ECO:0000313" key="1">
    <source>
        <dbReference type="EMBL" id="SPE77501.1"/>
    </source>
</evidence>